<evidence type="ECO:0000313" key="2">
    <source>
        <dbReference type="EMBL" id="KAL2814782.1"/>
    </source>
</evidence>
<dbReference type="Proteomes" id="UP001610334">
    <property type="component" value="Unassembled WGS sequence"/>
</dbReference>
<keyword evidence="3" id="KW-1185">Reference proteome</keyword>
<sequence length="155" mass="16938">MWSVWGSVHRVWTVGPRTVLILSLLFGAGVKQCRDLVLPRQLFGLLSFFFQATGLPPTSSDQSPSSVGFSLCSPSALLQFPSQSLWSLLSHPPVIISHSNSALEFPLLASYLSALCSGFCSLPRSHPALLMLCFSSPLYVIVYWAGSLHIFPVEQ</sequence>
<keyword evidence="1" id="KW-0472">Membrane</keyword>
<keyword evidence="1" id="KW-1133">Transmembrane helix</keyword>
<name>A0ABR4HJ73_9EURO</name>
<reference evidence="2 3" key="1">
    <citation type="submission" date="2024-07" db="EMBL/GenBank/DDBJ databases">
        <title>Section-level genome sequencing and comparative genomics of Aspergillus sections Usti and Cavernicolus.</title>
        <authorList>
            <consortium name="Lawrence Berkeley National Laboratory"/>
            <person name="Nybo J.L."/>
            <person name="Vesth T.C."/>
            <person name="Theobald S."/>
            <person name="Frisvad J.C."/>
            <person name="Larsen T.O."/>
            <person name="Kjaerboelling I."/>
            <person name="Rothschild-Mancinelli K."/>
            <person name="Lyhne E.K."/>
            <person name="Kogle M.E."/>
            <person name="Barry K."/>
            <person name="Clum A."/>
            <person name="Na H."/>
            <person name="Ledsgaard L."/>
            <person name="Lin J."/>
            <person name="Lipzen A."/>
            <person name="Kuo A."/>
            <person name="Riley R."/>
            <person name="Mondo S."/>
            <person name="Labutti K."/>
            <person name="Haridas S."/>
            <person name="Pangalinan J."/>
            <person name="Salamov A.A."/>
            <person name="Simmons B.A."/>
            <person name="Magnuson J.K."/>
            <person name="Chen J."/>
            <person name="Drula E."/>
            <person name="Henrissat B."/>
            <person name="Wiebenga A."/>
            <person name="Lubbers R.J."/>
            <person name="Gomes A.C."/>
            <person name="Makela M.R."/>
            <person name="Stajich J."/>
            <person name="Grigoriev I.V."/>
            <person name="Mortensen U.H."/>
            <person name="De Vries R.P."/>
            <person name="Baker S.E."/>
            <person name="Andersen M.R."/>
        </authorList>
    </citation>
    <scope>NUCLEOTIDE SEQUENCE [LARGE SCALE GENOMIC DNA]</scope>
    <source>
        <strain evidence="2 3">CBS 588.65</strain>
    </source>
</reference>
<accession>A0ABR4HJ73</accession>
<gene>
    <name evidence="2" type="ORF">BJX63DRAFT_190867</name>
</gene>
<organism evidence="2 3">
    <name type="scientific">Aspergillus granulosus</name>
    <dbReference type="NCBI Taxonomy" id="176169"/>
    <lineage>
        <taxon>Eukaryota</taxon>
        <taxon>Fungi</taxon>
        <taxon>Dikarya</taxon>
        <taxon>Ascomycota</taxon>
        <taxon>Pezizomycotina</taxon>
        <taxon>Eurotiomycetes</taxon>
        <taxon>Eurotiomycetidae</taxon>
        <taxon>Eurotiales</taxon>
        <taxon>Aspergillaceae</taxon>
        <taxon>Aspergillus</taxon>
        <taxon>Aspergillus subgen. Nidulantes</taxon>
    </lineage>
</organism>
<evidence type="ECO:0008006" key="4">
    <source>
        <dbReference type="Google" id="ProtNLM"/>
    </source>
</evidence>
<evidence type="ECO:0000256" key="1">
    <source>
        <dbReference type="SAM" id="Phobius"/>
    </source>
</evidence>
<proteinExistence type="predicted"/>
<evidence type="ECO:0000313" key="3">
    <source>
        <dbReference type="Proteomes" id="UP001610334"/>
    </source>
</evidence>
<dbReference type="EMBL" id="JBFXLT010000031">
    <property type="protein sequence ID" value="KAL2814782.1"/>
    <property type="molecule type" value="Genomic_DNA"/>
</dbReference>
<protein>
    <recommendedName>
        <fullName evidence="4">Secreted protein</fullName>
    </recommendedName>
</protein>
<comment type="caution">
    <text evidence="2">The sequence shown here is derived from an EMBL/GenBank/DDBJ whole genome shotgun (WGS) entry which is preliminary data.</text>
</comment>
<keyword evidence="1" id="KW-0812">Transmembrane</keyword>
<feature type="transmembrane region" description="Helical" evidence="1">
    <location>
        <begin position="129"/>
        <end position="151"/>
    </location>
</feature>